<proteinExistence type="predicted"/>
<dbReference type="AlphaFoldDB" id="A0A099T579"/>
<dbReference type="InterPro" id="IPR013561">
    <property type="entry name" value="FilR1_middle_dom"/>
</dbReference>
<name>A0A099T579_METMT</name>
<dbReference type="Pfam" id="PF08350">
    <property type="entry name" value="FilR1_middle"/>
    <property type="match status" value="1"/>
</dbReference>
<keyword evidence="3" id="KW-1185">Reference proteome</keyword>
<dbReference type="SUPFAM" id="SSF46785">
    <property type="entry name" value="Winged helix' DNA-binding domain"/>
    <property type="match status" value="1"/>
</dbReference>
<organism evidence="2 3">
    <name type="scientific">Methanococcoides methylutens</name>
    <dbReference type="NCBI Taxonomy" id="2226"/>
    <lineage>
        <taxon>Archaea</taxon>
        <taxon>Methanobacteriati</taxon>
        <taxon>Methanobacteriota</taxon>
        <taxon>Stenosarchaea group</taxon>
        <taxon>Methanomicrobia</taxon>
        <taxon>Methanosarcinales</taxon>
        <taxon>Methanosarcinaceae</taxon>
        <taxon>Methanococcoides</taxon>
    </lineage>
</organism>
<dbReference type="OrthoDB" id="11410at2157"/>
<evidence type="ECO:0000313" key="2">
    <source>
        <dbReference type="EMBL" id="KGK99356.1"/>
    </source>
</evidence>
<dbReference type="InterPro" id="IPR036388">
    <property type="entry name" value="WH-like_DNA-bd_sf"/>
</dbReference>
<dbReference type="EMBL" id="JRHO01000009">
    <property type="protein sequence ID" value="KGK99356.1"/>
    <property type="molecule type" value="Genomic_DNA"/>
</dbReference>
<accession>A0A099T579</accession>
<dbReference type="InterPro" id="IPR036390">
    <property type="entry name" value="WH_DNA-bd_sf"/>
</dbReference>
<dbReference type="Gene3D" id="1.10.10.10">
    <property type="entry name" value="Winged helix-like DNA-binding domain superfamily/Winged helix DNA-binding domain"/>
    <property type="match status" value="1"/>
</dbReference>
<evidence type="ECO:0000313" key="3">
    <source>
        <dbReference type="Proteomes" id="UP000029859"/>
    </source>
</evidence>
<evidence type="ECO:0000259" key="1">
    <source>
        <dbReference type="Pfam" id="PF08350"/>
    </source>
</evidence>
<comment type="caution">
    <text evidence="2">The sequence shown here is derived from an EMBL/GenBank/DDBJ whole genome shotgun (WGS) entry which is preliminary data.</text>
</comment>
<protein>
    <submittedName>
        <fullName evidence="2">Transcriptional regulator</fullName>
    </submittedName>
</protein>
<gene>
    <name evidence="2" type="ORF">LI82_04940</name>
</gene>
<dbReference type="Proteomes" id="UP000029859">
    <property type="component" value="Unassembled WGS sequence"/>
</dbReference>
<sequence length="262" mass="30620">MKSSLSDTIWLSEKRKNLLLLLVEGPRNIDQIKASLNVTSKAMMPQIKILKEQDMIIQNENDEYELSDVGRIIVKNMSPLLKTLEVIEENREYWATRDLTAIPEPLAYRLGELGQCMLIEPDLNHMFDLPVEFTENLTRSKDVKMFASYFHPLYPELFSEIIEKGIKFELILTDSVLERMKNDCLEQLRSLASSKNTELHICDDSIKLTTISVTERFTYICLFNKDGRYDHTKLMSFDDSARIWGDELFSYYQKQSRQLKDI</sequence>
<dbReference type="InterPro" id="IPR016490">
    <property type="entry name" value="Tscrpt_reg_HTH_AF0396-typ3"/>
</dbReference>
<feature type="domain" description="Methanogenesis regulatory protein FilR1 middle" evidence="1">
    <location>
        <begin position="126"/>
        <end position="254"/>
    </location>
</feature>
<dbReference type="PIRSF" id="PIRSF006692">
    <property type="entry name" value="TF_HTH_AF0396_prd"/>
    <property type="match status" value="1"/>
</dbReference>
<reference evidence="2 3" key="1">
    <citation type="submission" date="2014-09" db="EMBL/GenBank/DDBJ databases">
        <title>Draft genome sequence of an obligately methylotrophic methanogen, Methanococcoides methylutens, isolated from marine sediment.</title>
        <authorList>
            <person name="Guan Y."/>
            <person name="Ngugi D.K."/>
            <person name="Blom J."/>
            <person name="Ali S."/>
            <person name="Ferry J.G."/>
            <person name="Stingl U."/>
        </authorList>
    </citation>
    <scope>NUCLEOTIDE SEQUENCE [LARGE SCALE GENOMIC DNA]</scope>
    <source>
        <strain evidence="2 3">DSM 2657</strain>
    </source>
</reference>
<dbReference type="RefSeq" id="WP_048193755.1">
    <property type="nucleotide sequence ID" value="NZ_CAAGSM010000006.1"/>
</dbReference>